<keyword evidence="4" id="KW-0808">Transferase</keyword>
<keyword evidence="4" id="KW-0418">Kinase</keyword>
<dbReference type="Proteomes" id="UP000187609">
    <property type="component" value="Unassembled WGS sequence"/>
</dbReference>
<protein>
    <submittedName>
        <fullName evidence="4">Serinethreonine-protein kinase blus1</fullName>
    </submittedName>
</protein>
<dbReference type="STRING" id="49451.A0A1J6IA95"/>
<dbReference type="GO" id="GO:0005524">
    <property type="term" value="F:ATP binding"/>
    <property type="evidence" value="ECO:0007669"/>
    <property type="project" value="InterPro"/>
</dbReference>
<dbReference type="GO" id="GO:0043539">
    <property type="term" value="F:protein serine/threonine kinase activator activity"/>
    <property type="evidence" value="ECO:0007669"/>
    <property type="project" value="InterPro"/>
</dbReference>
<dbReference type="Gramene" id="OIT01870">
    <property type="protein sequence ID" value="OIT01870"/>
    <property type="gene ID" value="A4A49_53196"/>
</dbReference>
<dbReference type="Gene3D" id="1.10.510.10">
    <property type="entry name" value="Transferase(Phosphotransferase) domain 1"/>
    <property type="match status" value="1"/>
</dbReference>
<dbReference type="PANTHER" id="PTHR48014">
    <property type="entry name" value="SERINE/THREONINE-PROTEIN KINASE FRAY2"/>
    <property type="match status" value="1"/>
</dbReference>
<keyword evidence="5" id="KW-1185">Reference proteome</keyword>
<evidence type="ECO:0000313" key="4">
    <source>
        <dbReference type="EMBL" id="OIT01870.1"/>
    </source>
</evidence>
<organism evidence="4 5">
    <name type="scientific">Nicotiana attenuata</name>
    <name type="common">Coyote tobacco</name>
    <dbReference type="NCBI Taxonomy" id="49451"/>
    <lineage>
        <taxon>Eukaryota</taxon>
        <taxon>Viridiplantae</taxon>
        <taxon>Streptophyta</taxon>
        <taxon>Embryophyta</taxon>
        <taxon>Tracheophyta</taxon>
        <taxon>Spermatophyta</taxon>
        <taxon>Magnoliopsida</taxon>
        <taxon>eudicotyledons</taxon>
        <taxon>Gunneridae</taxon>
        <taxon>Pentapetalae</taxon>
        <taxon>asterids</taxon>
        <taxon>lamiids</taxon>
        <taxon>Solanales</taxon>
        <taxon>Solanaceae</taxon>
        <taxon>Nicotianoideae</taxon>
        <taxon>Nicotianeae</taxon>
        <taxon>Nicotiana</taxon>
    </lineage>
</organism>
<accession>A0A1J6IA95</accession>
<proteinExistence type="inferred from homology"/>
<sequence>MGVGFLACLPYIFAALPYMSEGSHRYILPSRFPNGLPESFIAIALREALLGLQEIHSSGMVHKSISAESIFINKSKLVHPLTIKLAYGASLYDSNLDYRDKDEESEGVLFRHTRSGDYFSDMWLVGVTALELAYGVNLKDTHREDFGAMERPVPTTKVVKKIRKSKRLPKKLIKEKQPAPTTEVVEKKKRKIEEKQSTIEKQPSPTTEVVEKKKGKMVERVQTPSIAAEGKRNNEEMNPTAEETLAKVEKDKGEKFWVLFLGFLLVLDSGCRFV</sequence>
<name>A0A1J6IA95_NICAT</name>
<dbReference type="PANTHER" id="PTHR48014:SF3">
    <property type="entry name" value="PROTEIN KINASE DOMAIN-CONTAINING PROTEIN"/>
    <property type="match status" value="1"/>
</dbReference>
<evidence type="ECO:0000256" key="2">
    <source>
        <dbReference type="SAM" id="MobiDB-lite"/>
    </source>
</evidence>
<dbReference type="EMBL" id="MJEQ01037188">
    <property type="protein sequence ID" value="OIT01870.1"/>
    <property type="molecule type" value="Genomic_DNA"/>
</dbReference>
<comment type="caution">
    <text evidence="4">The sequence shown here is derived from an EMBL/GenBank/DDBJ whole genome shotgun (WGS) entry which is preliminary data.</text>
</comment>
<dbReference type="GO" id="GO:0004672">
    <property type="term" value="F:protein kinase activity"/>
    <property type="evidence" value="ECO:0007669"/>
    <property type="project" value="InterPro"/>
</dbReference>
<dbReference type="InterPro" id="IPR047173">
    <property type="entry name" value="STRAD_A/B-like"/>
</dbReference>
<dbReference type="SUPFAM" id="SSF56112">
    <property type="entry name" value="Protein kinase-like (PK-like)"/>
    <property type="match status" value="1"/>
</dbReference>
<comment type="similarity">
    <text evidence="1">Belongs to the protein kinase superfamily. STE Ser/Thr protein kinase family. STE20 subfamily.</text>
</comment>
<feature type="region of interest" description="Disordered" evidence="2">
    <location>
        <begin position="174"/>
        <end position="216"/>
    </location>
</feature>
<dbReference type="AlphaFoldDB" id="A0A1J6IA95"/>
<reference evidence="4" key="1">
    <citation type="submission" date="2016-11" db="EMBL/GenBank/DDBJ databases">
        <title>The genome of Nicotiana attenuata.</title>
        <authorList>
            <person name="Xu S."/>
            <person name="Brockmoeller T."/>
            <person name="Gaquerel E."/>
            <person name="Navarro A."/>
            <person name="Kuhl H."/>
            <person name="Gase K."/>
            <person name="Ling Z."/>
            <person name="Zhou W."/>
            <person name="Kreitzer C."/>
            <person name="Stanke M."/>
            <person name="Tang H."/>
            <person name="Lyons E."/>
            <person name="Pandey P."/>
            <person name="Pandey S.P."/>
            <person name="Timmermann B."/>
            <person name="Baldwin I.T."/>
        </authorList>
    </citation>
    <scope>NUCLEOTIDE SEQUENCE [LARGE SCALE GENOMIC DNA]</scope>
    <source>
        <strain evidence="4">UT</strain>
    </source>
</reference>
<evidence type="ECO:0000256" key="1">
    <source>
        <dbReference type="ARBA" id="ARBA00008874"/>
    </source>
</evidence>
<dbReference type="InterPro" id="IPR000719">
    <property type="entry name" value="Prot_kinase_dom"/>
</dbReference>
<evidence type="ECO:0000313" key="5">
    <source>
        <dbReference type="Proteomes" id="UP000187609"/>
    </source>
</evidence>
<dbReference type="PROSITE" id="PS50011">
    <property type="entry name" value="PROTEIN_KINASE_DOM"/>
    <property type="match status" value="1"/>
</dbReference>
<evidence type="ECO:0000259" key="3">
    <source>
        <dbReference type="PROSITE" id="PS50011"/>
    </source>
</evidence>
<dbReference type="InterPro" id="IPR011009">
    <property type="entry name" value="Kinase-like_dom_sf"/>
</dbReference>
<gene>
    <name evidence="4" type="primary">BLUS1_8</name>
    <name evidence="4" type="ORF">A4A49_53196</name>
</gene>
<feature type="domain" description="Protein kinase" evidence="3">
    <location>
        <begin position="1"/>
        <end position="257"/>
    </location>
</feature>